<feature type="signal peptide" evidence="1">
    <location>
        <begin position="1"/>
        <end position="17"/>
    </location>
</feature>
<evidence type="ECO:0000313" key="2">
    <source>
        <dbReference type="EMBL" id="EXF94356.1"/>
    </source>
</evidence>
<feature type="chain" id="PRO_5001455999" description="Lipoprotein" evidence="1">
    <location>
        <begin position="18"/>
        <end position="138"/>
    </location>
</feature>
<evidence type="ECO:0008006" key="4">
    <source>
        <dbReference type="Google" id="ProtNLM"/>
    </source>
</evidence>
<dbReference type="HOGENOM" id="CLU_118102_0_0_6"/>
<dbReference type="RefSeq" id="WP_019694451.1">
    <property type="nucleotide sequence ID" value="NZ_AFOY02000012.1"/>
</dbReference>
<dbReference type="PATRIC" id="fig|1042209.11.peg.2676"/>
<proteinExistence type="predicted"/>
<keyword evidence="1" id="KW-0732">Signal</keyword>
<accession>A0A010RPH9</accession>
<comment type="caution">
    <text evidence="2">The sequence shown here is derived from an EMBL/GenBank/DDBJ whole genome shotgun (WGS) entry which is preliminary data.</text>
</comment>
<dbReference type="PROSITE" id="PS51257">
    <property type="entry name" value="PROKAR_LIPOPROTEIN"/>
    <property type="match status" value="1"/>
</dbReference>
<organism evidence="2 3">
    <name type="scientific">Pseudomonas fluorescens HK44</name>
    <dbReference type="NCBI Taxonomy" id="1042209"/>
    <lineage>
        <taxon>Bacteria</taxon>
        <taxon>Pseudomonadati</taxon>
        <taxon>Pseudomonadota</taxon>
        <taxon>Gammaproteobacteria</taxon>
        <taxon>Pseudomonadales</taxon>
        <taxon>Pseudomonadaceae</taxon>
        <taxon>Pseudomonas</taxon>
    </lineage>
</organism>
<protein>
    <recommendedName>
        <fullName evidence="4">Lipoprotein</fullName>
    </recommendedName>
</protein>
<evidence type="ECO:0000313" key="3">
    <source>
        <dbReference type="Proteomes" id="UP000022611"/>
    </source>
</evidence>
<dbReference type="Proteomes" id="UP000022611">
    <property type="component" value="Unassembled WGS sequence"/>
</dbReference>
<gene>
    <name evidence="2" type="ORF">HK44_001700</name>
</gene>
<reference evidence="2 3" key="1">
    <citation type="journal article" date="2011" name="J. Bacteriol.">
        <title>Draft genome sequence of the polycyclic aromatic hydrocarbon-degrading, genetically engineered bioluminescent bioreporter Pseudomonas fluorescens HK44.</title>
        <authorList>
            <person name="Chauhan A."/>
            <person name="Layton A.C."/>
            <person name="Williams D.E."/>
            <person name="Smartt A.E."/>
            <person name="Ripp S."/>
            <person name="Karpinets T.V."/>
            <person name="Brown S.D."/>
            <person name="Sayler G.S."/>
        </authorList>
    </citation>
    <scope>NUCLEOTIDE SEQUENCE [LARGE SCALE GENOMIC DNA]</scope>
    <source>
        <strain evidence="2 3">HK44</strain>
    </source>
</reference>
<evidence type="ECO:0000256" key="1">
    <source>
        <dbReference type="SAM" id="SignalP"/>
    </source>
</evidence>
<dbReference type="EMBL" id="AFOY02000012">
    <property type="protein sequence ID" value="EXF94356.1"/>
    <property type="molecule type" value="Genomic_DNA"/>
</dbReference>
<dbReference type="AlphaFoldDB" id="A0A010RPH9"/>
<sequence>MRALMLTANLLMLAGCAGLPQPDPTQAWIDLGPHQNDTVLQALEVDAKASADKRYFQVPPGSHELKVRYQFAVAPTNIGPDAKPLWRDCRLSMKFNDFGAGQRYQLQAGNIGFRPWAKLYDQQRKVVGQAHLAGCQRT</sequence>
<name>A0A010RPH9_PSEFL</name>
<dbReference type="OrthoDB" id="6997359at2"/>